<feature type="region of interest" description="Disordered" evidence="4">
    <location>
        <begin position="1"/>
        <end position="64"/>
    </location>
</feature>
<accession>A0AAF0IST2</accession>
<proteinExistence type="predicted"/>
<evidence type="ECO:0000256" key="1">
    <source>
        <dbReference type="ARBA" id="ARBA00022801"/>
    </source>
</evidence>
<dbReference type="GO" id="GO:0016787">
    <property type="term" value="F:hydrolase activity"/>
    <property type="evidence" value="ECO:0007669"/>
    <property type="project" value="UniProtKB-KW"/>
</dbReference>
<gene>
    <name evidence="7" type="ORF">MOBT1_001222</name>
</gene>
<keyword evidence="5" id="KW-0812">Transmembrane</keyword>
<feature type="compositionally biased region" description="Polar residues" evidence="4">
    <location>
        <begin position="1"/>
        <end position="17"/>
    </location>
</feature>
<dbReference type="InterPro" id="IPR029058">
    <property type="entry name" value="AB_hydrolase_fold"/>
</dbReference>
<name>A0AAF0IST2_9BASI</name>
<dbReference type="EMBL" id="CP119935">
    <property type="protein sequence ID" value="WFD02538.1"/>
    <property type="molecule type" value="Genomic_DNA"/>
</dbReference>
<evidence type="ECO:0000313" key="7">
    <source>
        <dbReference type="EMBL" id="WFD02538.1"/>
    </source>
</evidence>
<evidence type="ECO:0000313" key="8">
    <source>
        <dbReference type="Proteomes" id="UP001214603"/>
    </source>
</evidence>
<protein>
    <recommendedName>
        <fullName evidence="6">Alpha/beta hydrolase fold-3 domain-containing protein</fullName>
    </recommendedName>
</protein>
<dbReference type="InterPro" id="IPR050300">
    <property type="entry name" value="GDXG_lipolytic_enzyme"/>
</dbReference>
<feature type="transmembrane region" description="Helical" evidence="5">
    <location>
        <begin position="115"/>
        <end position="135"/>
    </location>
</feature>
<dbReference type="InterPro" id="IPR013094">
    <property type="entry name" value="AB_hydrolase_3"/>
</dbReference>
<comment type="catalytic activity">
    <reaction evidence="2">
        <text>a diacylglycerol + H2O = a monoacylglycerol + a fatty acid + H(+)</text>
        <dbReference type="Rhea" id="RHEA:32731"/>
        <dbReference type="ChEBI" id="CHEBI:15377"/>
        <dbReference type="ChEBI" id="CHEBI:15378"/>
        <dbReference type="ChEBI" id="CHEBI:17408"/>
        <dbReference type="ChEBI" id="CHEBI:18035"/>
        <dbReference type="ChEBI" id="CHEBI:28868"/>
    </reaction>
</comment>
<dbReference type="SUPFAM" id="SSF53474">
    <property type="entry name" value="alpha/beta-Hydrolases"/>
    <property type="match status" value="1"/>
</dbReference>
<reference evidence="7" key="1">
    <citation type="submission" date="2023-03" db="EMBL/GenBank/DDBJ databases">
        <title>Mating type loci evolution in Malassezia.</title>
        <authorList>
            <person name="Coelho M.A."/>
        </authorList>
    </citation>
    <scope>NUCLEOTIDE SEQUENCE</scope>
    <source>
        <strain evidence="7">CBS 7876</strain>
    </source>
</reference>
<evidence type="ECO:0000256" key="4">
    <source>
        <dbReference type="SAM" id="MobiDB-lite"/>
    </source>
</evidence>
<feature type="compositionally biased region" description="Low complexity" evidence="4">
    <location>
        <begin position="36"/>
        <end position="46"/>
    </location>
</feature>
<keyword evidence="5" id="KW-1133">Transmembrane helix</keyword>
<dbReference type="Proteomes" id="UP001214603">
    <property type="component" value="Chromosome 2"/>
</dbReference>
<evidence type="ECO:0000259" key="6">
    <source>
        <dbReference type="Pfam" id="PF07859"/>
    </source>
</evidence>
<dbReference type="Gene3D" id="3.40.50.1820">
    <property type="entry name" value="alpha/beta hydrolase"/>
    <property type="match status" value="1"/>
</dbReference>
<feature type="compositionally biased region" description="Basic and acidic residues" evidence="4">
    <location>
        <begin position="19"/>
        <end position="34"/>
    </location>
</feature>
<dbReference type="AlphaFoldDB" id="A0AAF0IST2"/>
<dbReference type="Pfam" id="PF07859">
    <property type="entry name" value="Abhydrolase_3"/>
    <property type="match status" value="1"/>
</dbReference>
<dbReference type="PANTHER" id="PTHR48081">
    <property type="entry name" value="AB HYDROLASE SUPERFAMILY PROTEIN C4A8.06C"/>
    <property type="match status" value="1"/>
</dbReference>
<sequence>MSTELGHTTFSSSTSALRLSERFSSDRSHEKAGDGSEAPDSSAHSPPSSPEEKSPSGRQVPKFPPASLLPKVGSHLLPHRLPRIFPSVDFPNQGHGHYSEFNQIAPVWVCHPFKALYTVFFILVTAFIYLPWQALKNIPRSGRGRPAWSWTRSMTVLFLRRCISYVCQTHVILTKQPPKTEPKLKHSEFVWLDPAAYLRPAPANDSLGIHADCRGELLRAMLLQGVRPERISGYWFFAPGCERHAATPAAPDESVLYHLHGGAYWMGSAHESSPNAGMDRKLLARLAACKGAVPGRLFALEYRLANHTSPSHGSYPAALLDALVGYLYLTRACGFAPENIVLVGDSSGGNLALALCRYLRDECVAGMPGALLLVSPWSDVSRSHSGPVQAPNAFSTTVLNRGSDILDSSVLYRNTSVCAFLGRLPASEAYVNPYISPVSLHLDRSCGGCPPHWGFAGFPRRTYIITGSAELNTEQHVTLAHRLAQGTRRGVPEYVGDRISEGLAVEPLIWRDEYPRSQRVADLHCNADHGAAECVEEEALEDREVVLDEVQDGVHVFPLFSWFQPEQQQTIERMARWIAREPLPAPARAVPV</sequence>
<keyword evidence="8" id="KW-1185">Reference proteome</keyword>
<evidence type="ECO:0000256" key="5">
    <source>
        <dbReference type="SAM" id="Phobius"/>
    </source>
</evidence>
<dbReference type="PANTHER" id="PTHR48081:SF26">
    <property type="entry name" value="ALPHA_BETA HYDROLASE FOLD-3 DOMAIN-CONTAINING PROTEIN"/>
    <property type="match status" value="1"/>
</dbReference>
<keyword evidence="1" id="KW-0378">Hydrolase</keyword>
<keyword evidence="5" id="KW-0472">Membrane</keyword>
<evidence type="ECO:0000256" key="2">
    <source>
        <dbReference type="ARBA" id="ARBA00047591"/>
    </source>
</evidence>
<comment type="catalytic activity">
    <reaction evidence="3">
        <text>a monoacylglycerol + H2O = glycerol + a fatty acid + H(+)</text>
        <dbReference type="Rhea" id="RHEA:15245"/>
        <dbReference type="ChEBI" id="CHEBI:15377"/>
        <dbReference type="ChEBI" id="CHEBI:15378"/>
        <dbReference type="ChEBI" id="CHEBI:17408"/>
        <dbReference type="ChEBI" id="CHEBI:17754"/>
        <dbReference type="ChEBI" id="CHEBI:28868"/>
    </reaction>
</comment>
<feature type="domain" description="Alpha/beta hydrolase fold-3" evidence="6">
    <location>
        <begin position="257"/>
        <end position="485"/>
    </location>
</feature>
<organism evidence="7 8">
    <name type="scientific">Malassezia obtusa</name>
    <dbReference type="NCBI Taxonomy" id="76774"/>
    <lineage>
        <taxon>Eukaryota</taxon>
        <taxon>Fungi</taxon>
        <taxon>Dikarya</taxon>
        <taxon>Basidiomycota</taxon>
        <taxon>Ustilaginomycotina</taxon>
        <taxon>Malasseziomycetes</taxon>
        <taxon>Malasseziales</taxon>
        <taxon>Malasseziaceae</taxon>
        <taxon>Malassezia</taxon>
    </lineage>
</organism>
<evidence type="ECO:0000256" key="3">
    <source>
        <dbReference type="ARBA" id="ARBA00048461"/>
    </source>
</evidence>